<sequence length="173" mass="19876">MAHGSLWQTGRTYSGIRVTLPLLLAPPDISIHIEVIYLPAFQSRHAGIVFGLLGRIYDYSSLGTPHSVPSFIPLPTSGPRPRPMEVTRHRHSLVQPYRIVGRLEEIHKTENQAKLEYFSKFESVCIIYPYNTDSIIHMQFILYTVYKKIIRLKQASKEGRKAEQSRTEQKLQS</sequence>
<proteinExistence type="predicted"/>
<reference evidence="1 2" key="1">
    <citation type="submission" date="2015-04" db="EMBL/GenBank/DDBJ databases">
        <authorList>
            <person name="Heijne W.H."/>
            <person name="Fedorova N.D."/>
            <person name="Nierman W.C."/>
            <person name="Vollebregt A.W."/>
            <person name="Zhao Z."/>
            <person name="Wu L."/>
            <person name="Kumar M."/>
            <person name="Stam H."/>
            <person name="van den Berg M.A."/>
            <person name="Pel H.J."/>
        </authorList>
    </citation>
    <scope>NUCLEOTIDE SEQUENCE [LARGE SCALE GENOMIC DNA]</scope>
    <source>
        <strain evidence="1 2">CBS 393.64</strain>
    </source>
</reference>
<evidence type="ECO:0000313" key="2">
    <source>
        <dbReference type="Proteomes" id="UP000053958"/>
    </source>
</evidence>
<dbReference type="EMBL" id="LASV01000479">
    <property type="protein sequence ID" value="KKA18236.1"/>
    <property type="molecule type" value="Genomic_DNA"/>
</dbReference>
<gene>
    <name evidence="1" type="ORF">T310_7812</name>
</gene>
<accession>A0A0F4YK48</accession>
<evidence type="ECO:0000313" key="1">
    <source>
        <dbReference type="EMBL" id="KKA18236.1"/>
    </source>
</evidence>
<name>A0A0F4YK48_RASE3</name>
<keyword evidence="2" id="KW-1185">Reference proteome</keyword>
<dbReference type="Proteomes" id="UP000053958">
    <property type="component" value="Unassembled WGS sequence"/>
</dbReference>
<protein>
    <submittedName>
        <fullName evidence="1">Uncharacterized protein</fullName>
    </submittedName>
</protein>
<comment type="caution">
    <text evidence="1">The sequence shown here is derived from an EMBL/GenBank/DDBJ whole genome shotgun (WGS) entry which is preliminary data.</text>
</comment>
<dbReference type="RefSeq" id="XP_013324848.1">
    <property type="nucleotide sequence ID" value="XM_013469394.1"/>
</dbReference>
<dbReference type="AlphaFoldDB" id="A0A0F4YK48"/>
<dbReference type="GeneID" id="25320077"/>
<organism evidence="1 2">
    <name type="scientific">Rasamsonia emersonii (strain ATCC 16479 / CBS 393.64 / IMI 116815)</name>
    <dbReference type="NCBI Taxonomy" id="1408163"/>
    <lineage>
        <taxon>Eukaryota</taxon>
        <taxon>Fungi</taxon>
        <taxon>Dikarya</taxon>
        <taxon>Ascomycota</taxon>
        <taxon>Pezizomycotina</taxon>
        <taxon>Eurotiomycetes</taxon>
        <taxon>Eurotiomycetidae</taxon>
        <taxon>Eurotiales</taxon>
        <taxon>Trichocomaceae</taxon>
        <taxon>Rasamsonia</taxon>
    </lineage>
</organism>